<accession>A0A4U1B7P6</accession>
<dbReference type="AlphaFoldDB" id="A0A4U1B7P6"/>
<gene>
    <name evidence="2" type="ORF">E8M12_03565</name>
</gene>
<dbReference type="Gene3D" id="3.40.50.300">
    <property type="entry name" value="P-loop containing nucleotide triphosphate hydrolases"/>
    <property type="match status" value="1"/>
</dbReference>
<name>A0A4U1B7P6_9GAMM</name>
<dbReference type="PANTHER" id="PTHR12788:SF10">
    <property type="entry name" value="PROTEIN-TYROSINE SULFOTRANSFERASE"/>
    <property type="match status" value="1"/>
</dbReference>
<dbReference type="GO" id="GO:0008476">
    <property type="term" value="F:protein-tyrosine sulfotransferase activity"/>
    <property type="evidence" value="ECO:0007669"/>
    <property type="project" value="InterPro"/>
</dbReference>
<dbReference type="RefSeq" id="WP_136734710.1">
    <property type="nucleotide sequence ID" value="NZ_SWDB01000007.1"/>
</dbReference>
<dbReference type="PANTHER" id="PTHR12788">
    <property type="entry name" value="PROTEIN-TYROSINE SULFOTRANSFERASE 2"/>
    <property type="match status" value="1"/>
</dbReference>
<comment type="caution">
    <text evidence="2">The sequence shown here is derived from an EMBL/GenBank/DDBJ whole genome shotgun (WGS) entry which is preliminary data.</text>
</comment>
<dbReference type="OrthoDB" id="9815894at2"/>
<dbReference type="EMBL" id="SWDB01000007">
    <property type="protein sequence ID" value="TKB46643.1"/>
    <property type="molecule type" value="Genomic_DNA"/>
</dbReference>
<dbReference type="InterPro" id="IPR027417">
    <property type="entry name" value="P-loop_NTPase"/>
</dbReference>
<organism evidence="2 3">
    <name type="scientific">Thalassotalea mangrovi</name>
    <dbReference type="NCBI Taxonomy" id="2572245"/>
    <lineage>
        <taxon>Bacteria</taxon>
        <taxon>Pseudomonadati</taxon>
        <taxon>Pseudomonadota</taxon>
        <taxon>Gammaproteobacteria</taxon>
        <taxon>Alteromonadales</taxon>
        <taxon>Colwelliaceae</taxon>
        <taxon>Thalassotalea</taxon>
    </lineage>
</organism>
<dbReference type="Pfam" id="PF13469">
    <property type="entry name" value="Sulfotransfer_3"/>
    <property type="match status" value="1"/>
</dbReference>
<sequence length="337" mass="39300">MDKSAGTSDDFAKRLSPVFIVGCPRSGTTLLQVKLSAIEELAIPPEDDFILRFYYKLKQDCERILTDQEVNHLIDDLFYHDNGTFSQWHVSREQINQELATRKDITLRQLIDAIYQAFLNRLENKQRWGCKVPYFAAHIETLQHIFPFAKFIHIVRDGRAAYQSMLEREQHPDARQYPKSPFNIAWQWQRFVNSAESAGQKFSPQFLRIHYENLLADADAVYAQLATFLDVKVSQLTQDYYQNLLDNQLIRQDNIALYVKPKIDASKAQRWQKHLSPYQLACFEAVAGNTLQHMGYPLSKPPIFMLRQWTIRALAQGYLSLRSCKQWLRNTLLQPGI</sequence>
<proteinExistence type="predicted"/>
<evidence type="ECO:0000313" key="2">
    <source>
        <dbReference type="EMBL" id="TKB46643.1"/>
    </source>
</evidence>
<evidence type="ECO:0000313" key="3">
    <source>
        <dbReference type="Proteomes" id="UP000307999"/>
    </source>
</evidence>
<evidence type="ECO:0000256" key="1">
    <source>
        <dbReference type="ARBA" id="ARBA00022679"/>
    </source>
</evidence>
<dbReference type="Proteomes" id="UP000307999">
    <property type="component" value="Unassembled WGS sequence"/>
</dbReference>
<reference evidence="2 3" key="1">
    <citation type="submission" date="2019-04" db="EMBL/GenBank/DDBJ databases">
        <title>Thalassotalea guangxiensis sp. nov., isolated from sediment of the coastal wetland.</title>
        <authorList>
            <person name="Zheng S."/>
            <person name="Zhang D."/>
        </authorList>
    </citation>
    <scope>NUCLEOTIDE SEQUENCE [LARGE SCALE GENOMIC DNA]</scope>
    <source>
        <strain evidence="2 3">ZS-4</strain>
    </source>
</reference>
<keyword evidence="1 2" id="KW-0808">Transferase</keyword>
<protein>
    <submittedName>
        <fullName evidence="2">Sulfotransferase</fullName>
    </submittedName>
</protein>
<keyword evidence="3" id="KW-1185">Reference proteome</keyword>
<dbReference type="SUPFAM" id="SSF52540">
    <property type="entry name" value="P-loop containing nucleoside triphosphate hydrolases"/>
    <property type="match status" value="1"/>
</dbReference>
<dbReference type="InterPro" id="IPR026634">
    <property type="entry name" value="TPST-like"/>
</dbReference>